<dbReference type="Proteomes" id="UP001157502">
    <property type="component" value="Chromosome 8"/>
</dbReference>
<evidence type="ECO:0000313" key="2">
    <source>
        <dbReference type="Proteomes" id="UP001157502"/>
    </source>
</evidence>
<accession>A0ACC2GXC8</accession>
<protein>
    <submittedName>
        <fullName evidence="1">Uncharacterized protein</fullName>
    </submittedName>
</protein>
<keyword evidence="2" id="KW-1185">Reference proteome</keyword>
<sequence length="373" mass="41674">MLFRLLLNSAWGLLLTDDPGGGVDGDRELGEAILEMLHITKLSAPLQPKPHPYMRQVYQLLDTQEPQDSGSSDGTLVQGFRSVNGPLHAPRGWIWFNISRLKPSMAVAELVLLRNILHPHSLSVTVALHSLTHGVGGLRESLVLEERLLSLDQPPFSGYDVFDVSPFMLSSEPREVVGFQLRYTDESGSLVLHDALTQSLYCLGGGSLSEPLLVVYRSRTPGTRTTAATGRFGAGRRQRQHCHKAKSDRKRMSSRSNSGFGRPEHASEPHCRLRHRYVDFHKGGLATWILQPSGFNATFCRGSCHFGNVELPINGFRPRRRPTEERRVHSSGCVPLKLSSLTIMYMSETDDIVIEKLRDARTESCMCQPQPYH</sequence>
<reference evidence="1" key="1">
    <citation type="submission" date="2021-05" db="EMBL/GenBank/DDBJ databases">
        <authorList>
            <person name="Pan Q."/>
            <person name="Jouanno E."/>
            <person name="Zahm M."/>
            <person name="Klopp C."/>
            <person name="Cabau C."/>
            <person name="Louis A."/>
            <person name="Berthelot C."/>
            <person name="Parey E."/>
            <person name="Roest Crollius H."/>
            <person name="Montfort J."/>
            <person name="Robinson-Rechavi M."/>
            <person name="Bouchez O."/>
            <person name="Lampietro C."/>
            <person name="Lopez Roques C."/>
            <person name="Donnadieu C."/>
            <person name="Postlethwait J."/>
            <person name="Bobe J."/>
            <person name="Dillon D."/>
            <person name="Chandos A."/>
            <person name="von Hippel F."/>
            <person name="Guiguen Y."/>
        </authorList>
    </citation>
    <scope>NUCLEOTIDE SEQUENCE</scope>
    <source>
        <strain evidence="1">YG-Jan2019</strain>
    </source>
</reference>
<dbReference type="EMBL" id="CM055735">
    <property type="protein sequence ID" value="KAJ8008242.1"/>
    <property type="molecule type" value="Genomic_DNA"/>
</dbReference>
<organism evidence="1 2">
    <name type="scientific">Dallia pectoralis</name>
    <name type="common">Alaska blackfish</name>
    <dbReference type="NCBI Taxonomy" id="75939"/>
    <lineage>
        <taxon>Eukaryota</taxon>
        <taxon>Metazoa</taxon>
        <taxon>Chordata</taxon>
        <taxon>Craniata</taxon>
        <taxon>Vertebrata</taxon>
        <taxon>Euteleostomi</taxon>
        <taxon>Actinopterygii</taxon>
        <taxon>Neopterygii</taxon>
        <taxon>Teleostei</taxon>
        <taxon>Protacanthopterygii</taxon>
        <taxon>Esociformes</taxon>
        <taxon>Umbridae</taxon>
        <taxon>Dallia</taxon>
    </lineage>
</organism>
<evidence type="ECO:0000313" key="1">
    <source>
        <dbReference type="EMBL" id="KAJ8008242.1"/>
    </source>
</evidence>
<proteinExistence type="predicted"/>
<gene>
    <name evidence="1" type="ORF">DPEC_G00102770</name>
</gene>
<name>A0ACC2GXC8_DALPE</name>
<comment type="caution">
    <text evidence="1">The sequence shown here is derived from an EMBL/GenBank/DDBJ whole genome shotgun (WGS) entry which is preliminary data.</text>
</comment>